<sequence>MSGAWVSASVRSRSRRPVAEQGTDPRRALLVVEPRFAVEHVGVRRVIADYWQRLLTRGYTVDLGVVSAGHLHRVSGPAADETLAAITTRHGEKTARTGVLDLAEALELRIDTAGYDVSMLTNPWLCDQLMPHLRFTHGVVYDLVPNLLAAQALDFGTPNWVAAGFAHSHHRGFQFFLDSVETILCISQSTRSDFLRYYTPDDVASVVVDIPFDVDRYLAEQGETSPDAGAPPAAPDDRTDVTRVLLVNVLDPRKNIAQVSKALAEVSARMPLVIDIVGSNRLPPELSPKQFLKQLASGGATVTWHENAPDDLLTALYQSSDVLLFPSLYEGLGLPILEAQSFGTPCISSSGSSLGEVNLNPALYVDPRDPGDIARVLAAFIAGESRVTRGESLADLTRTFLAANRGFDPR</sequence>
<reference evidence="3 4" key="1">
    <citation type="submission" date="2017-04" db="EMBL/GenBank/DDBJ databases">
        <title>Comparative genome analysis of Subtercola boreus.</title>
        <authorList>
            <person name="Cho Y.-J."/>
            <person name="Cho A."/>
            <person name="Kim O.-S."/>
            <person name="Lee J.-I."/>
        </authorList>
    </citation>
    <scope>NUCLEOTIDE SEQUENCE [LARGE SCALE GENOMIC DNA]</scope>
    <source>
        <strain evidence="3 4">P28004</strain>
    </source>
</reference>
<dbReference type="EMBL" id="NBXE01000008">
    <property type="protein sequence ID" value="RFA28743.1"/>
    <property type="molecule type" value="Genomic_DNA"/>
</dbReference>
<organism evidence="3 4">
    <name type="scientific">Subtercola boreus</name>
    <dbReference type="NCBI Taxonomy" id="120213"/>
    <lineage>
        <taxon>Bacteria</taxon>
        <taxon>Bacillati</taxon>
        <taxon>Actinomycetota</taxon>
        <taxon>Actinomycetes</taxon>
        <taxon>Micrococcales</taxon>
        <taxon>Microbacteriaceae</taxon>
        <taxon>Subtercola</taxon>
    </lineage>
</organism>
<keyword evidence="1" id="KW-0808">Transferase</keyword>
<dbReference type="GO" id="GO:0016757">
    <property type="term" value="F:glycosyltransferase activity"/>
    <property type="evidence" value="ECO:0007669"/>
    <property type="project" value="InterPro"/>
</dbReference>
<evidence type="ECO:0000313" key="3">
    <source>
        <dbReference type="EMBL" id="RFA28743.1"/>
    </source>
</evidence>
<dbReference type="PANTHER" id="PTHR46401:SF2">
    <property type="entry name" value="GLYCOSYLTRANSFERASE WBBK-RELATED"/>
    <property type="match status" value="1"/>
</dbReference>
<feature type="domain" description="Glycosyl transferase family 1" evidence="2">
    <location>
        <begin position="242"/>
        <end position="384"/>
    </location>
</feature>
<dbReference type="OrthoDB" id="9801609at2"/>
<dbReference type="Gene3D" id="3.40.50.2000">
    <property type="entry name" value="Glycogen Phosphorylase B"/>
    <property type="match status" value="1"/>
</dbReference>
<evidence type="ECO:0000256" key="1">
    <source>
        <dbReference type="ARBA" id="ARBA00022679"/>
    </source>
</evidence>
<gene>
    <name evidence="3" type="ORF">B7R25_03210</name>
</gene>
<name>A0A3E0WG11_9MICO</name>
<dbReference type="AlphaFoldDB" id="A0A3E0WG11"/>
<dbReference type="Pfam" id="PF00534">
    <property type="entry name" value="Glycos_transf_1"/>
    <property type="match status" value="1"/>
</dbReference>
<evidence type="ECO:0000259" key="2">
    <source>
        <dbReference type="Pfam" id="PF00534"/>
    </source>
</evidence>
<dbReference type="SUPFAM" id="SSF53756">
    <property type="entry name" value="UDP-Glycosyltransferase/glycogen phosphorylase"/>
    <property type="match status" value="1"/>
</dbReference>
<accession>A0A3E0WG11</accession>
<dbReference type="InterPro" id="IPR001296">
    <property type="entry name" value="Glyco_trans_1"/>
</dbReference>
<dbReference type="PANTHER" id="PTHR46401">
    <property type="entry name" value="GLYCOSYLTRANSFERASE WBBK-RELATED"/>
    <property type="match status" value="1"/>
</dbReference>
<dbReference type="Proteomes" id="UP000257080">
    <property type="component" value="Unassembled WGS sequence"/>
</dbReference>
<evidence type="ECO:0000313" key="4">
    <source>
        <dbReference type="Proteomes" id="UP000257080"/>
    </source>
</evidence>
<proteinExistence type="predicted"/>
<protein>
    <recommendedName>
        <fullName evidence="2">Glycosyl transferase family 1 domain-containing protein</fullName>
    </recommendedName>
</protein>
<comment type="caution">
    <text evidence="3">The sequence shown here is derived from an EMBL/GenBank/DDBJ whole genome shotgun (WGS) entry which is preliminary data.</text>
</comment>
<dbReference type="GO" id="GO:0009103">
    <property type="term" value="P:lipopolysaccharide biosynthetic process"/>
    <property type="evidence" value="ECO:0007669"/>
    <property type="project" value="TreeGrafter"/>
</dbReference>